<dbReference type="OMA" id="QAYNYIE"/>
<dbReference type="PANTHER" id="PTHR24113:SF12">
    <property type="entry name" value="RAN GTPASE-ACTIVATING PROTEIN 1"/>
    <property type="match status" value="1"/>
</dbReference>
<evidence type="ECO:0000256" key="4">
    <source>
        <dbReference type="SAM" id="MobiDB-lite"/>
    </source>
</evidence>
<keyword evidence="6" id="KW-1185">Reference proteome</keyword>
<dbReference type="GO" id="GO:0048471">
    <property type="term" value="C:perinuclear region of cytoplasm"/>
    <property type="evidence" value="ECO:0007669"/>
    <property type="project" value="TreeGrafter"/>
</dbReference>
<protein>
    <submittedName>
        <fullName evidence="5">Uncharacterized protein</fullName>
    </submittedName>
</protein>
<reference evidence="5 6" key="1">
    <citation type="journal article" date="2014" name="BMC Genomics">
        <title>Comparative genome sequencing reveals chemotype-specific gene clusters in the toxigenic black mold Stachybotrys.</title>
        <authorList>
            <person name="Semeiks J."/>
            <person name="Borek D."/>
            <person name="Otwinowski Z."/>
            <person name="Grishin N.V."/>
        </authorList>
    </citation>
    <scope>NUCLEOTIDE SEQUENCE [LARGE SCALE GENOMIC DNA]</scope>
    <source>
        <strain evidence="5 6">IBT 40285</strain>
    </source>
</reference>
<evidence type="ECO:0000256" key="3">
    <source>
        <dbReference type="ARBA" id="ARBA00022737"/>
    </source>
</evidence>
<accession>A0A084QSV3</accession>
<dbReference type="GO" id="GO:0005829">
    <property type="term" value="C:cytosol"/>
    <property type="evidence" value="ECO:0007669"/>
    <property type="project" value="TreeGrafter"/>
</dbReference>
<dbReference type="Proteomes" id="UP000028524">
    <property type="component" value="Unassembled WGS sequence"/>
</dbReference>
<name>A0A084QSV3_STAC4</name>
<sequence>MATATQVELSTQLYVDSHDASINESTLLDEAIHLAGLCRQSLNDLEAYFPSFDHGQPLTADEILALPMTEHRVSDSLYQLPRRKSNRHQLAQAIAALLYPVHDGSLTAIIRYEADRVRLRSWAALQRRFDMLQRTRRNGHVTYGMTGGAAPGVQAPIWSSRITAQGPWDPSRQPVSLDGVRAIPMPVRVSPGRDLEPFFGHLESGGSHRLDGGQAGWDLDAGKGEPYYGVKGAEFRKGVVYEDGRMDLCKMVVGPDHIWHLMKSLAPNTFVRHFLLGNNIIGRVGAEAIASFIDEFPDRMETWYLAGNCIDGPSFKLLVDAMVTSPAITNVWLKRNPLGPDAAHDVFRLITQTKHLRTLDLDQAELGNRGVAQLFSELAAYADPSGGSLPLRNLYLNGNGISGEAAEAIGRFLRSPHCGLSSLYMSMNPLGDGGARALADALREAPQLTRLSLQSVGVSTQGAVALCEALTGHAGIRTLDLGQAYATQDLKQAYNYIEDAAVPAMAGLLTSTPGLEYFNLGHCAVSPRALLELSAAVLQAPSLLFYTASSILPDPDRAEPRFLPSREQPLPDARAPTRTQIETDRAVQQHLEAHVRARHGAGTSYARFLEEEKRWLVSDRDVRKIDSVYRNRDAGQARRGLVTLVKEWEEGDDTLEHVQRAQGPVCTLRPRRG</sequence>
<proteinExistence type="predicted"/>
<dbReference type="SMART" id="SM00368">
    <property type="entry name" value="LRR_RI"/>
    <property type="match status" value="6"/>
</dbReference>
<evidence type="ECO:0000256" key="1">
    <source>
        <dbReference type="ARBA" id="ARBA00022468"/>
    </source>
</evidence>
<keyword evidence="3" id="KW-0677">Repeat</keyword>
<organism evidence="5 6">
    <name type="scientific">Stachybotrys chlorohalonatus (strain IBT 40285)</name>
    <dbReference type="NCBI Taxonomy" id="1283841"/>
    <lineage>
        <taxon>Eukaryota</taxon>
        <taxon>Fungi</taxon>
        <taxon>Dikarya</taxon>
        <taxon>Ascomycota</taxon>
        <taxon>Pezizomycotina</taxon>
        <taxon>Sordariomycetes</taxon>
        <taxon>Hypocreomycetidae</taxon>
        <taxon>Hypocreales</taxon>
        <taxon>Stachybotryaceae</taxon>
        <taxon>Stachybotrys</taxon>
    </lineage>
</organism>
<dbReference type="InterPro" id="IPR032675">
    <property type="entry name" value="LRR_dom_sf"/>
</dbReference>
<dbReference type="SUPFAM" id="SSF52047">
    <property type="entry name" value="RNI-like"/>
    <property type="match status" value="1"/>
</dbReference>
<evidence type="ECO:0000313" key="6">
    <source>
        <dbReference type="Proteomes" id="UP000028524"/>
    </source>
</evidence>
<dbReference type="EMBL" id="KL660277">
    <property type="protein sequence ID" value="KFA67038.1"/>
    <property type="molecule type" value="Genomic_DNA"/>
</dbReference>
<keyword evidence="2" id="KW-0433">Leucine-rich repeat</keyword>
<dbReference type="Pfam" id="PF13516">
    <property type="entry name" value="LRR_6"/>
    <property type="match status" value="1"/>
</dbReference>
<evidence type="ECO:0000313" key="5">
    <source>
        <dbReference type="EMBL" id="KFA67038.1"/>
    </source>
</evidence>
<gene>
    <name evidence="5" type="ORF">S40285_05129</name>
</gene>
<dbReference type="InterPro" id="IPR001611">
    <property type="entry name" value="Leu-rich_rpt"/>
</dbReference>
<dbReference type="InterPro" id="IPR027038">
    <property type="entry name" value="RanGap"/>
</dbReference>
<dbReference type="GO" id="GO:0006913">
    <property type="term" value="P:nucleocytoplasmic transport"/>
    <property type="evidence" value="ECO:0007669"/>
    <property type="project" value="TreeGrafter"/>
</dbReference>
<dbReference type="AlphaFoldDB" id="A0A084QSV3"/>
<dbReference type="GO" id="GO:0031267">
    <property type="term" value="F:small GTPase binding"/>
    <property type="evidence" value="ECO:0007669"/>
    <property type="project" value="TreeGrafter"/>
</dbReference>
<dbReference type="GO" id="GO:0005634">
    <property type="term" value="C:nucleus"/>
    <property type="evidence" value="ECO:0007669"/>
    <property type="project" value="TreeGrafter"/>
</dbReference>
<dbReference type="PANTHER" id="PTHR24113">
    <property type="entry name" value="RAN GTPASE-ACTIVATING PROTEIN 1"/>
    <property type="match status" value="1"/>
</dbReference>
<evidence type="ECO:0000256" key="2">
    <source>
        <dbReference type="ARBA" id="ARBA00022614"/>
    </source>
</evidence>
<keyword evidence="1" id="KW-0343">GTPase activation</keyword>
<dbReference type="InParanoid" id="A0A084QSV3"/>
<dbReference type="Gene3D" id="3.80.10.10">
    <property type="entry name" value="Ribonuclease Inhibitor"/>
    <property type="match status" value="2"/>
</dbReference>
<dbReference type="HOGENOM" id="CLU_027887_0_0_1"/>
<dbReference type="OrthoDB" id="333024at2759"/>
<dbReference type="GO" id="GO:0005096">
    <property type="term" value="F:GTPase activator activity"/>
    <property type="evidence" value="ECO:0007669"/>
    <property type="project" value="UniProtKB-KW"/>
</dbReference>
<dbReference type="STRING" id="1283841.A0A084QSV3"/>
<feature type="region of interest" description="Disordered" evidence="4">
    <location>
        <begin position="556"/>
        <end position="579"/>
    </location>
</feature>